<organism evidence="1 2">
    <name type="scientific">Pseudomonas taetrolens</name>
    <dbReference type="NCBI Taxonomy" id="47884"/>
    <lineage>
        <taxon>Bacteria</taxon>
        <taxon>Pseudomonadati</taxon>
        <taxon>Pseudomonadota</taxon>
        <taxon>Gammaproteobacteria</taxon>
        <taxon>Pseudomonadales</taxon>
        <taxon>Pseudomonadaceae</taxon>
        <taxon>Pseudomonas</taxon>
    </lineage>
</organism>
<dbReference type="Proteomes" id="UP000183155">
    <property type="component" value="Unassembled WGS sequence"/>
</dbReference>
<protein>
    <submittedName>
        <fullName evidence="1">Uncharacterized protein</fullName>
    </submittedName>
</protein>
<reference evidence="1 2" key="1">
    <citation type="submission" date="2016-10" db="EMBL/GenBank/DDBJ databases">
        <authorList>
            <person name="Varghese N."/>
            <person name="Submissions S."/>
        </authorList>
    </citation>
    <scope>NUCLEOTIDE SEQUENCE [LARGE SCALE GENOMIC DNA]</scope>
    <source>
        <strain evidence="1 2">BS3652</strain>
    </source>
</reference>
<proteinExistence type="predicted"/>
<dbReference type="EMBL" id="FNRS01000001">
    <property type="protein sequence ID" value="SEC35336.1"/>
    <property type="molecule type" value="Genomic_DNA"/>
</dbReference>
<gene>
    <name evidence="1" type="ORF">SAMN04490203_2254</name>
</gene>
<comment type="caution">
    <text evidence="1">The sequence shown here is derived from an EMBL/GenBank/DDBJ whole genome shotgun (WGS) entry which is preliminary data.</text>
</comment>
<keyword evidence="2" id="KW-1185">Reference proteome</keyword>
<sequence length="195" mass="22805">MTKNLCPCKPEFSANGYCLACDGTKIKNANREKTLNSNLLRRIPSWEEYLSFDGAHCHQLWAKLDDHWRCPCCERIRYQLLRWTMLYPNKPHRREGWAVGLHTHHDHGTDLYVRNPRPGEHHRITTFAPAIICEQCNSADGAVKRRLGLPPSFTFAPLEIRQFVWPTPHGKHIIHYERAQMIYHHVTTRAPLFFG</sequence>
<accession>A0A1H4RU06</accession>
<evidence type="ECO:0000313" key="2">
    <source>
        <dbReference type="Proteomes" id="UP000183155"/>
    </source>
</evidence>
<evidence type="ECO:0000313" key="1">
    <source>
        <dbReference type="EMBL" id="SEC35336.1"/>
    </source>
</evidence>
<name>A0A1H4RU06_PSETA</name>